<proteinExistence type="predicted"/>
<accession>A0A2M4D767</accession>
<evidence type="ECO:0000313" key="1">
    <source>
        <dbReference type="EMBL" id="MBW73389.1"/>
    </source>
</evidence>
<organism evidence="1">
    <name type="scientific">Anopheles darlingi</name>
    <name type="common">Mosquito</name>
    <dbReference type="NCBI Taxonomy" id="43151"/>
    <lineage>
        <taxon>Eukaryota</taxon>
        <taxon>Metazoa</taxon>
        <taxon>Ecdysozoa</taxon>
        <taxon>Arthropoda</taxon>
        <taxon>Hexapoda</taxon>
        <taxon>Insecta</taxon>
        <taxon>Pterygota</taxon>
        <taxon>Neoptera</taxon>
        <taxon>Endopterygota</taxon>
        <taxon>Diptera</taxon>
        <taxon>Nematocera</taxon>
        <taxon>Culicoidea</taxon>
        <taxon>Culicidae</taxon>
        <taxon>Anophelinae</taxon>
        <taxon>Anopheles</taxon>
    </lineage>
</organism>
<protein>
    <submittedName>
        <fullName evidence="1">Putative secreted protein</fullName>
    </submittedName>
</protein>
<sequence>MSAGRTAAPATVVLAAHVIAEVRETRRSIWLSMNYCCCCCCCCGDRCCCTCLVALVLPLRCRIIRGMRGVRRWYRS</sequence>
<dbReference type="AlphaFoldDB" id="A0A2M4D767"/>
<name>A0A2M4D767_ANODA</name>
<reference evidence="1" key="1">
    <citation type="submission" date="2018-01" db="EMBL/GenBank/DDBJ databases">
        <title>An insight into the sialome of Amazonian anophelines.</title>
        <authorList>
            <person name="Ribeiro J.M."/>
            <person name="Scarpassa V."/>
            <person name="Calvo E."/>
        </authorList>
    </citation>
    <scope>NUCLEOTIDE SEQUENCE</scope>
</reference>
<dbReference type="EMBL" id="GGFL01009211">
    <property type="protein sequence ID" value="MBW73389.1"/>
    <property type="molecule type" value="Transcribed_RNA"/>
</dbReference>